<comment type="caution">
    <text evidence="2">The sequence shown here is derived from an EMBL/GenBank/DDBJ whole genome shotgun (WGS) entry which is preliminary data.</text>
</comment>
<dbReference type="Pfam" id="PF14214">
    <property type="entry name" value="Helitron_like_N"/>
    <property type="match status" value="1"/>
</dbReference>
<organism evidence="2 3">
    <name type="scientific">Frankliniella fusca</name>
    <dbReference type="NCBI Taxonomy" id="407009"/>
    <lineage>
        <taxon>Eukaryota</taxon>
        <taxon>Metazoa</taxon>
        <taxon>Ecdysozoa</taxon>
        <taxon>Arthropoda</taxon>
        <taxon>Hexapoda</taxon>
        <taxon>Insecta</taxon>
        <taxon>Pterygota</taxon>
        <taxon>Neoptera</taxon>
        <taxon>Paraneoptera</taxon>
        <taxon>Thysanoptera</taxon>
        <taxon>Terebrantia</taxon>
        <taxon>Thripoidea</taxon>
        <taxon>Thripidae</taxon>
        <taxon>Frankliniella</taxon>
    </lineage>
</organism>
<sequence>MSMNVLGVALNYRYDIVNRAFEMRATQLLSDIVRGQIFGKVVGEMTEREFQGRGLTQTHGLFIMRPKDTPNSPADIDKIIFPHFPDKEKFPELVALVCKVMFHGPCDANSAYHKKKKNGKCEHGFPFAFRDETDISGKRPLYRRPDDGRGFFKRFNGIMFFIDNKSVVPQSPLLLLLYVGHVNIMYSPSTSACNYGNKVQISIVKQNENKAPGEEYVHDAVQEFKEMRNMGANEAHYYIMGNSQAHI</sequence>
<dbReference type="InterPro" id="IPR025476">
    <property type="entry name" value="Helitron_helicase-like"/>
</dbReference>
<evidence type="ECO:0000313" key="3">
    <source>
        <dbReference type="Proteomes" id="UP001219518"/>
    </source>
</evidence>
<dbReference type="AlphaFoldDB" id="A0AAE1LS51"/>
<proteinExistence type="predicted"/>
<accession>A0AAE1LS51</accession>
<reference evidence="2" key="1">
    <citation type="submission" date="2021-07" db="EMBL/GenBank/DDBJ databases">
        <authorList>
            <person name="Catto M.A."/>
            <person name="Jacobson A."/>
            <person name="Kennedy G."/>
            <person name="Labadie P."/>
            <person name="Hunt B.G."/>
            <person name="Srinivasan R."/>
        </authorList>
    </citation>
    <scope>NUCLEOTIDE SEQUENCE</scope>
    <source>
        <strain evidence="2">PL_HMW_Pooled</strain>
        <tissue evidence="2">Head</tissue>
    </source>
</reference>
<evidence type="ECO:0000313" key="2">
    <source>
        <dbReference type="EMBL" id="KAK3929735.1"/>
    </source>
</evidence>
<dbReference type="Proteomes" id="UP001219518">
    <property type="component" value="Unassembled WGS sequence"/>
</dbReference>
<protein>
    <submittedName>
        <fullName evidence="2">Cytosolic purine 5'-nucleotidase</fullName>
    </submittedName>
</protein>
<dbReference type="PANTHER" id="PTHR10492">
    <property type="match status" value="1"/>
</dbReference>
<dbReference type="EMBL" id="JAHWGI010001403">
    <property type="protein sequence ID" value="KAK3929735.1"/>
    <property type="molecule type" value="Genomic_DNA"/>
</dbReference>
<evidence type="ECO:0000259" key="1">
    <source>
        <dbReference type="Pfam" id="PF14214"/>
    </source>
</evidence>
<keyword evidence="3" id="KW-1185">Reference proteome</keyword>
<gene>
    <name evidence="2" type="ORF">KUF71_019576</name>
</gene>
<dbReference type="PANTHER" id="PTHR10492:SF57">
    <property type="entry name" value="ATP-DEPENDENT DNA HELICASE"/>
    <property type="match status" value="1"/>
</dbReference>
<feature type="domain" description="Helitron helicase-like" evidence="1">
    <location>
        <begin position="12"/>
        <end position="61"/>
    </location>
</feature>
<reference evidence="2" key="2">
    <citation type="journal article" date="2023" name="BMC Genomics">
        <title>Pest status, molecular evolution, and epigenetic factors derived from the genome assembly of Frankliniella fusca, a thysanopteran phytovirus vector.</title>
        <authorList>
            <person name="Catto M.A."/>
            <person name="Labadie P.E."/>
            <person name="Jacobson A.L."/>
            <person name="Kennedy G.G."/>
            <person name="Srinivasan R."/>
            <person name="Hunt B.G."/>
        </authorList>
    </citation>
    <scope>NUCLEOTIDE SEQUENCE</scope>
    <source>
        <strain evidence="2">PL_HMW_Pooled</strain>
    </source>
</reference>
<name>A0AAE1LS51_9NEOP</name>